<evidence type="ECO:0000259" key="3">
    <source>
        <dbReference type="SMART" id="SM00062"/>
    </source>
</evidence>
<feature type="domain" description="Solute-binding protein family 3/N-terminal" evidence="3">
    <location>
        <begin position="37"/>
        <end position="262"/>
    </location>
</feature>
<dbReference type="Pfam" id="PF00497">
    <property type="entry name" value="SBP_bac_3"/>
    <property type="match status" value="1"/>
</dbReference>
<keyword evidence="1 2" id="KW-0732">Signal</keyword>
<proteinExistence type="predicted"/>
<dbReference type="EMBL" id="JBHSEL010000053">
    <property type="protein sequence ID" value="MFC4625206.1"/>
    <property type="molecule type" value="Genomic_DNA"/>
</dbReference>
<feature type="chain" id="PRO_5047225044" evidence="2">
    <location>
        <begin position="22"/>
        <end position="274"/>
    </location>
</feature>
<dbReference type="SMART" id="SM00062">
    <property type="entry name" value="PBPb"/>
    <property type="match status" value="1"/>
</dbReference>
<evidence type="ECO:0000256" key="2">
    <source>
        <dbReference type="SAM" id="SignalP"/>
    </source>
</evidence>
<dbReference type="SUPFAM" id="SSF53850">
    <property type="entry name" value="Periplasmic binding protein-like II"/>
    <property type="match status" value="1"/>
</dbReference>
<organism evidence="4 5">
    <name type="scientific">Daeguia caeni</name>
    <dbReference type="NCBI Taxonomy" id="439612"/>
    <lineage>
        <taxon>Bacteria</taxon>
        <taxon>Pseudomonadati</taxon>
        <taxon>Pseudomonadota</taxon>
        <taxon>Alphaproteobacteria</taxon>
        <taxon>Hyphomicrobiales</taxon>
        <taxon>Brucellaceae</taxon>
        <taxon>Daeguia</taxon>
    </lineage>
</organism>
<accession>A0ABV9H6Q9</accession>
<evidence type="ECO:0000313" key="5">
    <source>
        <dbReference type="Proteomes" id="UP001596042"/>
    </source>
</evidence>
<evidence type="ECO:0000313" key="4">
    <source>
        <dbReference type="EMBL" id="MFC4625206.1"/>
    </source>
</evidence>
<sequence length="274" mass="28895">MKKLLMSVAVLLATHFSVAVASAQDCTTQVKTITPGTLIVAGYDYAPFSVPKPDGSLGGIDFDIVAAVAEENCLKVMPMAVDPSAAVQAVVAGKADVAIGGWNRTESRAKVLDISTPMYLDPTAIFSKEGIDTIKGLEDKTVGTVSGYLFVPQLQAILGDKLKLYPNTVALAQDLDAGRIDVAVDGYTYGIYSQKNSGAYKGIQIKIPQPDERVGSTVRPPQAGVLYTKGNESLGKALDAGIERLRKEGKIKDAVVAAGFDPALAEVGEPYFVK</sequence>
<dbReference type="CDD" id="cd13530">
    <property type="entry name" value="PBP2_peptides_like"/>
    <property type="match status" value="1"/>
</dbReference>
<reference evidence="5" key="1">
    <citation type="journal article" date="2019" name="Int. J. Syst. Evol. Microbiol.">
        <title>The Global Catalogue of Microorganisms (GCM) 10K type strain sequencing project: providing services to taxonomists for standard genome sequencing and annotation.</title>
        <authorList>
            <consortium name="The Broad Institute Genomics Platform"/>
            <consortium name="The Broad Institute Genome Sequencing Center for Infectious Disease"/>
            <person name="Wu L."/>
            <person name="Ma J."/>
        </authorList>
    </citation>
    <scope>NUCLEOTIDE SEQUENCE [LARGE SCALE GENOMIC DNA]</scope>
    <source>
        <strain evidence="5">CGMCC 1.15731</strain>
    </source>
</reference>
<dbReference type="Gene3D" id="3.40.190.10">
    <property type="entry name" value="Periplasmic binding protein-like II"/>
    <property type="match status" value="2"/>
</dbReference>
<feature type="signal peptide" evidence="2">
    <location>
        <begin position="1"/>
        <end position="21"/>
    </location>
</feature>
<name>A0ABV9H6Q9_9HYPH</name>
<gene>
    <name evidence="4" type="ORF">ACFO1V_08225</name>
</gene>
<protein>
    <submittedName>
        <fullName evidence="4">Substrate-binding periplasmic protein</fullName>
    </submittedName>
</protein>
<dbReference type="PANTHER" id="PTHR35936">
    <property type="entry name" value="MEMBRANE-BOUND LYTIC MUREIN TRANSGLYCOSYLASE F"/>
    <property type="match status" value="1"/>
</dbReference>
<evidence type="ECO:0000256" key="1">
    <source>
        <dbReference type="ARBA" id="ARBA00022729"/>
    </source>
</evidence>
<dbReference type="RefSeq" id="WP_374829550.1">
    <property type="nucleotide sequence ID" value="NZ_JBHEEZ010000001.1"/>
</dbReference>
<keyword evidence="5" id="KW-1185">Reference proteome</keyword>
<dbReference type="Proteomes" id="UP001596042">
    <property type="component" value="Unassembled WGS sequence"/>
</dbReference>
<dbReference type="InterPro" id="IPR001638">
    <property type="entry name" value="Solute-binding_3/MltF_N"/>
</dbReference>
<comment type="caution">
    <text evidence="4">The sequence shown here is derived from an EMBL/GenBank/DDBJ whole genome shotgun (WGS) entry which is preliminary data.</text>
</comment>